<dbReference type="PANTHER" id="PTHR43459">
    <property type="entry name" value="ENOYL-COA HYDRATASE"/>
    <property type="match status" value="1"/>
</dbReference>
<dbReference type="RefSeq" id="WP_345417241.1">
    <property type="nucleotide sequence ID" value="NZ_BAABGT010000032.1"/>
</dbReference>
<dbReference type="Pfam" id="PF00378">
    <property type="entry name" value="ECH_1"/>
    <property type="match status" value="1"/>
</dbReference>
<dbReference type="CDD" id="cd06558">
    <property type="entry name" value="crotonase-like"/>
    <property type="match status" value="1"/>
</dbReference>
<proteinExistence type="predicted"/>
<dbReference type="InterPro" id="IPR029045">
    <property type="entry name" value="ClpP/crotonase-like_dom_sf"/>
</dbReference>
<comment type="caution">
    <text evidence="1">The sequence shown here is derived from an EMBL/GenBank/DDBJ whole genome shotgun (WGS) entry which is preliminary data.</text>
</comment>
<sequence length="253" mass="25745">MSAPAAAVVRCTLVGAVAVVALDRPRSRNSLVWESWAGLDEALDEALVASVRAVVLVGCGGYFSSGGDLKTTPARGEGPLAPVARLDRAQRVLRRLREFPVPVVAAVEGGAIGMGWSLVLSCDLVVASREAMFAAPFVARGVVPDGGAAWYLTERLGRHRASAILLAGERLSAQAAHESGLVATLCDAGSAESVALELAGAIAAADAGAVTLTKRLLHAAEGADLTRFLAEEQAVAALAQQGAAAAAGRRGFG</sequence>
<evidence type="ECO:0000313" key="2">
    <source>
        <dbReference type="Proteomes" id="UP001501598"/>
    </source>
</evidence>
<dbReference type="PANTHER" id="PTHR43459:SF1">
    <property type="entry name" value="EG:BACN32G11.4 PROTEIN"/>
    <property type="match status" value="1"/>
</dbReference>
<organism evidence="1 2">
    <name type="scientific">Pseudonocardia xishanensis</name>
    <dbReference type="NCBI Taxonomy" id="630995"/>
    <lineage>
        <taxon>Bacteria</taxon>
        <taxon>Bacillati</taxon>
        <taxon>Actinomycetota</taxon>
        <taxon>Actinomycetes</taxon>
        <taxon>Pseudonocardiales</taxon>
        <taxon>Pseudonocardiaceae</taxon>
        <taxon>Pseudonocardia</taxon>
    </lineage>
</organism>
<dbReference type="Proteomes" id="UP001501598">
    <property type="component" value="Unassembled WGS sequence"/>
</dbReference>
<dbReference type="InterPro" id="IPR001753">
    <property type="entry name" value="Enoyl-CoA_hydra/iso"/>
</dbReference>
<dbReference type="EMBL" id="BAABGT010000032">
    <property type="protein sequence ID" value="GAA4546349.1"/>
    <property type="molecule type" value="Genomic_DNA"/>
</dbReference>
<keyword evidence="2" id="KW-1185">Reference proteome</keyword>
<dbReference type="Gene3D" id="3.90.226.10">
    <property type="entry name" value="2-enoyl-CoA Hydratase, Chain A, domain 1"/>
    <property type="match status" value="1"/>
</dbReference>
<name>A0ABP8RSY0_9PSEU</name>
<dbReference type="SUPFAM" id="SSF52096">
    <property type="entry name" value="ClpP/crotonase"/>
    <property type="match status" value="1"/>
</dbReference>
<evidence type="ECO:0000313" key="1">
    <source>
        <dbReference type="EMBL" id="GAA4546349.1"/>
    </source>
</evidence>
<accession>A0ABP8RSY0</accession>
<reference evidence="2" key="1">
    <citation type="journal article" date="2019" name="Int. J. Syst. Evol. Microbiol.">
        <title>The Global Catalogue of Microorganisms (GCM) 10K type strain sequencing project: providing services to taxonomists for standard genome sequencing and annotation.</title>
        <authorList>
            <consortium name="The Broad Institute Genomics Platform"/>
            <consortium name="The Broad Institute Genome Sequencing Center for Infectious Disease"/>
            <person name="Wu L."/>
            <person name="Ma J."/>
        </authorList>
    </citation>
    <scope>NUCLEOTIDE SEQUENCE [LARGE SCALE GENOMIC DNA]</scope>
    <source>
        <strain evidence="2">JCM 17906</strain>
    </source>
</reference>
<gene>
    <name evidence="1" type="ORF">GCM10023175_28350</name>
</gene>
<protein>
    <submittedName>
        <fullName evidence="1">Enoyl-CoA hydratase</fullName>
    </submittedName>
</protein>